<evidence type="ECO:0000313" key="1">
    <source>
        <dbReference type="EMBL" id="KJB62247.1"/>
    </source>
</evidence>
<protein>
    <submittedName>
        <fullName evidence="1">Uncharacterized protein</fullName>
    </submittedName>
</protein>
<organism evidence="1 2">
    <name type="scientific">Gossypium raimondii</name>
    <name type="common">Peruvian cotton</name>
    <name type="synonym">Gossypium klotzschianum subsp. raimondii</name>
    <dbReference type="NCBI Taxonomy" id="29730"/>
    <lineage>
        <taxon>Eukaryota</taxon>
        <taxon>Viridiplantae</taxon>
        <taxon>Streptophyta</taxon>
        <taxon>Embryophyta</taxon>
        <taxon>Tracheophyta</taxon>
        <taxon>Spermatophyta</taxon>
        <taxon>Magnoliopsida</taxon>
        <taxon>eudicotyledons</taxon>
        <taxon>Gunneridae</taxon>
        <taxon>Pentapetalae</taxon>
        <taxon>rosids</taxon>
        <taxon>malvids</taxon>
        <taxon>Malvales</taxon>
        <taxon>Malvaceae</taxon>
        <taxon>Malvoideae</taxon>
        <taxon>Gossypium</taxon>
    </lineage>
</organism>
<gene>
    <name evidence="1" type="ORF">B456_009G407900</name>
</gene>
<dbReference type="AlphaFoldDB" id="A0A0D2QW92"/>
<dbReference type="Gramene" id="KJB62247">
    <property type="protein sequence ID" value="KJB62247"/>
    <property type="gene ID" value="B456_009G407900"/>
</dbReference>
<dbReference type="EMBL" id="CM001748">
    <property type="protein sequence ID" value="KJB62247.1"/>
    <property type="molecule type" value="Genomic_DNA"/>
</dbReference>
<proteinExistence type="predicted"/>
<dbReference type="Proteomes" id="UP000032304">
    <property type="component" value="Chromosome 9"/>
</dbReference>
<sequence>MNPTTCISGLLYLALSGRFIIRNYTGKLKTLVRNIILENHTTKDYNYFSPVFTFFCCVEYELKTLNSMRGRRSYMQKQSSR</sequence>
<reference evidence="1 2" key="1">
    <citation type="journal article" date="2012" name="Nature">
        <title>Repeated polyploidization of Gossypium genomes and the evolution of spinnable cotton fibres.</title>
        <authorList>
            <person name="Paterson A.H."/>
            <person name="Wendel J.F."/>
            <person name="Gundlach H."/>
            <person name="Guo H."/>
            <person name="Jenkins J."/>
            <person name="Jin D."/>
            <person name="Llewellyn D."/>
            <person name="Showmaker K.C."/>
            <person name="Shu S."/>
            <person name="Udall J."/>
            <person name="Yoo M.J."/>
            <person name="Byers R."/>
            <person name="Chen W."/>
            <person name="Doron-Faigenboim A."/>
            <person name="Duke M.V."/>
            <person name="Gong L."/>
            <person name="Grimwood J."/>
            <person name="Grover C."/>
            <person name="Grupp K."/>
            <person name="Hu G."/>
            <person name="Lee T.H."/>
            <person name="Li J."/>
            <person name="Lin L."/>
            <person name="Liu T."/>
            <person name="Marler B.S."/>
            <person name="Page J.T."/>
            <person name="Roberts A.W."/>
            <person name="Romanel E."/>
            <person name="Sanders W.S."/>
            <person name="Szadkowski E."/>
            <person name="Tan X."/>
            <person name="Tang H."/>
            <person name="Xu C."/>
            <person name="Wang J."/>
            <person name="Wang Z."/>
            <person name="Zhang D."/>
            <person name="Zhang L."/>
            <person name="Ashrafi H."/>
            <person name="Bedon F."/>
            <person name="Bowers J.E."/>
            <person name="Brubaker C.L."/>
            <person name="Chee P.W."/>
            <person name="Das S."/>
            <person name="Gingle A.R."/>
            <person name="Haigler C.H."/>
            <person name="Harker D."/>
            <person name="Hoffmann L.V."/>
            <person name="Hovav R."/>
            <person name="Jones D.C."/>
            <person name="Lemke C."/>
            <person name="Mansoor S."/>
            <person name="ur Rahman M."/>
            <person name="Rainville L.N."/>
            <person name="Rambani A."/>
            <person name="Reddy U.K."/>
            <person name="Rong J.K."/>
            <person name="Saranga Y."/>
            <person name="Scheffler B.E."/>
            <person name="Scheffler J.A."/>
            <person name="Stelly D.M."/>
            <person name="Triplett B.A."/>
            <person name="Van Deynze A."/>
            <person name="Vaslin M.F."/>
            <person name="Waghmare V.N."/>
            <person name="Walford S.A."/>
            <person name="Wright R.J."/>
            <person name="Zaki E.A."/>
            <person name="Zhang T."/>
            <person name="Dennis E.S."/>
            <person name="Mayer K.F."/>
            <person name="Peterson D.G."/>
            <person name="Rokhsar D.S."/>
            <person name="Wang X."/>
            <person name="Schmutz J."/>
        </authorList>
    </citation>
    <scope>NUCLEOTIDE SEQUENCE [LARGE SCALE GENOMIC DNA]</scope>
</reference>
<accession>A0A0D2QW92</accession>
<keyword evidence="2" id="KW-1185">Reference proteome</keyword>
<name>A0A0D2QW92_GOSRA</name>
<evidence type="ECO:0000313" key="2">
    <source>
        <dbReference type="Proteomes" id="UP000032304"/>
    </source>
</evidence>